<feature type="non-terminal residue" evidence="1">
    <location>
        <position position="1"/>
    </location>
</feature>
<evidence type="ECO:0000313" key="1">
    <source>
        <dbReference type="EMBL" id="OLP73409.1"/>
    </source>
</evidence>
<organism evidence="1 2">
    <name type="scientific">Symbiodinium microadriaticum</name>
    <name type="common">Dinoflagellate</name>
    <name type="synonym">Zooxanthella microadriatica</name>
    <dbReference type="NCBI Taxonomy" id="2951"/>
    <lineage>
        <taxon>Eukaryota</taxon>
        <taxon>Sar</taxon>
        <taxon>Alveolata</taxon>
        <taxon>Dinophyceae</taxon>
        <taxon>Suessiales</taxon>
        <taxon>Symbiodiniaceae</taxon>
        <taxon>Symbiodinium</taxon>
    </lineage>
</organism>
<sequence>ILTVAAKLRNLRISHLHIKPSIARPSSFARRIACLDEGKEESDENSKEAVTPKRNYNGDYRLPRRLLKPTPAEARRLTVGCT</sequence>
<dbReference type="EMBL" id="LSRX01005534">
    <property type="protein sequence ID" value="OLP73409.1"/>
    <property type="molecule type" value="Genomic_DNA"/>
</dbReference>
<name>A0A1Q9BRU5_SYMMI</name>
<accession>A0A1Q9BRU5</accession>
<dbReference type="Proteomes" id="UP000186817">
    <property type="component" value="Unassembled WGS sequence"/>
</dbReference>
<evidence type="ECO:0000313" key="2">
    <source>
        <dbReference type="Proteomes" id="UP000186817"/>
    </source>
</evidence>
<proteinExistence type="predicted"/>
<keyword evidence="2" id="KW-1185">Reference proteome</keyword>
<reference evidence="1 2" key="1">
    <citation type="submission" date="2016-02" db="EMBL/GenBank/DDBJ databases">
        <title>Genome analysis of coral dinoflagellate symbionts highlights evolutionary adaptations to a symbiotic lifestyle.</title>
        <authorList>
            <person name="Aranda M."/>
            <person name="Li Y."/>
            <person name="Liew Y.J."/>
            <person name="Baumgarten S."/>
            <person name="Simakov O."/>
            <person name="Wilson M."/>
            <person name="Piel J."/>
            <person name="Ashoor H."/>
            <person name="Bougouffa S."/>
            <person name="Bajic V.B."/>
            <person name="Ryu T."/>
            <person name="Ravasi T."/>
            <person name="Bayer T."/>
            <person name="Micklem G."/>
            <person name="Kim H."/>
            <person name="Bhak J."/>
            <person name="Lajeunesse T.C."/>
            <person name="Voolstra C.R."/>
        </authorList>
    </citation>
    <scope>NUCLEOTIDE SEQUENCE [LARGE SCALE GENOMIC DNA]</scope>
    <source>
        <strain evidence="1 2">CCMP2467</strain>
    </source>
</reference>
<dbReference type="AlphaFoldDB" id="A0A1Q9BRU5"/>
<protein>
    <submittedName>
        <fullName evidence="1">Uncharacterized protein</fullName>
    </submittedName>
</protein>
<gene>
    <name evidence="1" type="ORF">AK812_SmicGene47355</name>
</gene>
<comment type="caution">
    <text evidence="1">The sequence shown here is derived from an EMBL/GenBank/DDBJ whole genome shotgun (WGS) entry which is preliminary data.</text>
</comment>